<evidence type="ECO:0000313" key="3">
    <source>
        <dbReference type="Proteomes" id="UP001460679"/>
    </source>
</evidence>
<keyword evidence="1" id="KW-0472">Membrane</keyword>
<reference evidence="2" key="1">
    <citation type="submission" date="2024-03" db="EMBL/GenBank/DDBJ databases">
        <title>Complete genome sequence of Mycoplasma gypis type strain B1/T1.</title>
        <authorList>
            <person name="Spergser J."/>
        </authorList>
    </citation>
    <scope>NUCLEOTIDE SEQUENCE [LARGE SCALE GENOMIC DNA]</scope>
    <source>
        <strain evidence="2">B1/T1</strain>
    </source>
</reference>
<gene>
    <name evidence="2" type="ORF">WG616_03130</name>
</gene>
<organism evidence="2 3">
    <name type="scientific">[Mycoplasma] gypis</name>
    <dbReference type="NCBI Taxonomy" id="92404"/>
    <lineage>
        <taxon>Bacteria</taxon>
        <taxon>Bacillati</taxon>
        <taxon>Mycoplasmatota</taxon>
        <taxon>Mycoplasmoidales</taxon>
        <taxon>Metamycoplasmataceae</taxon>
        <taxon>Metamycoplasma</taxon>
    </lineage>
</organism>
<proteinExistence type="predicted"/>
<keyword evidence="3" id="KW-1185">Reference proteome</keyword>
<protein>
    <recommendedName>
        <fullName evidence="4">Membrane protein P80</fullName>
    </recommendedName>
</protein>
<dbReference type="RefSeq" id="WP_205499432.1">
    <property type="nucleotide sequence ID" value="NZ_CP148066.1"/>
</dbReference>
<evidence type="ECO:0000256" key="1">
    <source>
        <dbReference type="SAM" id="Phobius"/>
    </source>
</evidence>
<sequence length="726" mass="83020">MANNNWAKKIARFNTTKAAQNKKPQQQQKEEIVVKKKWPKVVLGLAIVGVLTAGIAIPLSVAAKKTREDFPTLRNTDKVFTIALPDGKEINVTYEDLLKNNEKLNSSKHIYTNISDQMAFYLYEQEYKASAWYEAVYNANKTDAQAKHFKLRSLDDIKKSKTDELNNLENRFQKQFGYEKWQTPFKEELAKEQYGKSNTKEDAINYLVAQEIKKDAFRRYQIEINSDFTVSELINGIVANKDVKYTYWDSKQAKNVEVKVANKGDVIHFGSAANDLHFLKASGDNANVVIPQQSLVSNTQDTAKVYAFTTKSFVNDQKDATVYVDQWLATKPVISSEITLPMTQNQTSADLPFKFAKNDLKKLLAFTDFKTESASEIDLPINRLNDFSGIKPFASGETLSSSQKLQALNDSLLLSVLGNENASTYGSNGFQSIQNILKDKKAEYWTPYISIINNDSLFKPQVVNDFYAQLKQKIIEVIFKNSPSYAQILTQDKKAWSQEEVKKAIENNKKIATYIDDLTNYDELMGNILRDLLKVNDSYQAATVYQFGDNKAFLNTTGLHILSTKFINSRENAFKLIMSDLNRYANNVQDSSLQPLFKVKDMFNTMFTDDFKMSKMLSDAGFVEYLKTLDYKPYLSTTTQKYTDQDINRAKDYSKNILNESNSQFLVGKQAQIKEYVAPLISKELNSDYVYNASENKWYVKGHDTEEYVRFIFHEIKNQLSPKGDK</sequence>
<feature type="transmembrane region" description="Helical" evidence="1">
    <location>
        <begin position="41"/>
        <end position="63"/>
    </location>
</feature>
<evidence type="ECO:0000313" key="2">
    <source>
        <dbReference type="EMBL" id="WXL28330.1"/>
    </source>
</evidence>
<evidence type="ECO:0008006" key="4">
    <source>
        <dbReference type="Google" id="ProtNLM"/>
    </source>
</evidence>
<accession>A0ABZ2RPI5</accession>
<dbReference type="Proteomes" id="UP001460679">
    <property type="component" value="Chromosome"/>
</dbReference>
<keyword evidence="1" id="KW-0812">Transmembrane</keyword>
<dbReference type="EMBL" id="CP148066">
    <property type="protein sequence ID" value="WXL28330.1"/>
    <property type="molecule type" value="Genomic_DNA"/>
</dbReference>
<keyword evidence="1" id="KW-1133">Transmembrane helix</keyword>
<name>A0ABZ2RPI5_9BACT</name>
<dbReference type="NCBIfam" id="NF045833">
    <property type="entry name" value="P80_membrane"/>
    <property type="match status" value="1"/>
</dbReference>